<dbReference type="SUPFAM" id="SSF56112">
    <property type="entry name" value="Protein kinase-like (PK-like)"/>
    <property type="match status" value="1"/>
</dbReference>
<accession>A0A8H4FMS3</accession>
<dbReference type="InterPro" id="IPR041726">
    <property type="entry name" value="ACAD10_11_N"/>
</dbReference>
<dbReference type="Gene3D" id="3.30.200.20">
    <property type="entry name" value="Phosphorylase Kinase, domain 1"/>
    <property type="match status" value="1"/>
</dbReference>
<gene>
    <name evidence="3" type="ORF">GCG54_00004291</name>
</gene>
<dbReference type="InterPro" id="IPR052898">
    <property type="entry name" value="ACAD10-like"/>
</dbReference>
<organism evidence="3 4">
    <name type="scientific">Colletotrichum gloeosporioides</name>
    <name type="common">Anthracnose fungus</name>
    <name type="synonym">Glomerella cingulata</name>
    <dbReference type="NCBI Taxonomy" id="474922"/>
    <lineage>
        <taxon>Eukaryota</taxon>
        <taxon>Fungi</taxon>
        <taxon>Dikarya</taxon>
        <taxon>Ascomycota</taxon>
        <taxon>Pezizomycotina</taxon>
        <taxon>Sordariomycetes</taxon>
        <taxon>Hypocreomycetidae</taxon>
        <taxon>Glomerellales</taxon>
        <taxon>Glomerellaceae</taxon>
        <taxon>Colletotrichum</taxon>
        <taxon>Colletotrichum gloeosporioides species complex</taxon>
    </lineage>
</organism>
<dbReference type="AlphaFoldDB" id="A0A8H4FMS3"/>
<dbReference type="Proteomes" id="UP000613401">
    <property type="component" value="Unassembled WGS sequence"/>
</dbReference>
<comment type="caution">
    <text evidence="3">The sequence shown here is derived from an EMBL/GenBank/DDBJ whole genome shotgun (WGS) entry which is preliminary data.</text>
</comment>
<dbReference type="CDD" id="cd05154">
    <property type="entry name" value="ACAD10_11_N-like"/>
    <property type="match status" value="1"/>
</dbReference>
<protein>
    <submittedName>
        <fullName evidence="3">Acyl-CoA dehydrogenase family member 11</fullName>
    </submittedName>
</protein>
<dbReference type="InterPro" id="IPR002575">
    <property type="entry name" value="Aminoglycoside_PTrfase"/>
</dbReference>
<feature type="domain" description="Aminoglycoside phosphotransferase" evidence="2">
    <location>
        <begin position="140"/>
        <end position="376"/>
    </location>
</feature>
<evidence type="ECO:0000313" key="3">
    <source>
        <dbReference type="EMBL" id="KAF3806659.1"/>
    </source>
</evidence>
<dbReference type="GeneID" id="69011446"/>
<feature type="region of interest" description="Disordered" evidence="1">
    <location>
        <begin position="1"/>
        <end position="44"/>
    </location>
</feature>
<dbReference type="PANTHER" id="PTHR47829:SF1">
    <property type="entry name" value="HAD FAMILY PHOSPHATASE"/>
    <property type="match status" value="1"/>
</dbReference>
<dbReference type="Pfam" id="PF01636">
    <property type="entry name" value="APH"/>
    <property type="match status" value="1"/>
</dbReference>
<reference evidence="3" key="2">
    <citation type="submission" date="2020-03" db="EMBL/GenBank/DDBJ databases">
        <authorList>
            <person name="Fu F.-F."/>
            <person name="Chen J."/>
        </authorList>
    </citation>
    <scope>NUCLEOTIDE SEQUENCE</scope>
    <source>
        <strain evidence="3">Lc1</strain>
    </source>
</reference>
<proteinExistence type="predicted"/>
<reference evidence="3" key="1">
    <citation type="journal article" date="2020" name="Phytopathology">
        <title>Genome sequence and comparative analysis of Colletotrichum gloeosporioides isolated from Liriodendron leaves.</title>
        <authorList>
            <person name="Fu F.F."/>
            <person name="Hao Z."/>
            <person name="Wang P."/>
            <person name="Lu Y."/>
            <person name="Xue L.J."/>
            <person name="Wei G."/>
            <person name="Tian Y."/>
            <person name="Baishi H."/>
            <person name="Xu H."/>
            <person name="Shi J."/>
            <person name="Cheng T."/>
            <person name="Wang G."/>
            <person name="Yi Y."/>
            <person name="Chen J."/>
        </authorList>
    </citation>
    <scope>NUCLEOTIDE SEQUENCE</scope>
    <source>
        <strain evidence="3">Lc1</strain>
    </source>
</reference>
<dbReference type="Gene3D" id="3.90.1200.10">
    <property type="match status" value="1"/>
</dbReference>
<dbReference type="PANTHER" id="PTHR47829">
    <property type="entry name" value="HYDROLASE, PUTATIVE (AFU_ORTHOLOGUE AFUA_1G12880)-RELATED"/>
    <property type="match status" value="1"/>
</dbReference>
<evidence type="ECO:0000256" key="1">
    <source>
        <dbReference type="SAM" id="MobiDB-lite"/>
    </source>
</evidence>
<keyword evidence="4" id="KW-1185">Reference proteome</keyword>
<dbReference type="RefSeq" id="XP_045265818.1">
    <property type="nucleotide sequence ID" value="XM_045404344.1"/>
</dbReference>
<sequence>MSLDLGNPTRGASDRPFSHKQTHARGAEAGYAKRPAKGDQGKKRRFSVSGILVRTAIQLKFWVCYIKQRHRPVLSFWYLLAYDELRRQLPMTTQAQPKAPRKLHTQTVDEMAGRVRHPIDQAALERYIEKNVPEIKTPIEIKQFGFGQSNPTYQLTSATSTRYVLRKKPPGKLLSKAAHKVEREHRIIHALEPTDVPVPRALCLCEDDAVVGTPFYIMEFLDGRIFEDAAMPEVADPAERKALWRAATQTLAKLHRVDPKSVGLEGYGKRDGFYDRQIATWTTICESQAAAEDRETGERVGDLPHFGEMIGFFKDKAAQPRDRGTLIHGDFKIDNIVFHKTEARVIGVLDWEMSTVGHPLSDLCNFLTPYFTASRGNSGVYAHEGFLAGATPGLPSVEEIVGWYAAEAGWDPAPELNWGMAFNVFRLSAVLQGIAARAAQGQASSEQAKRYAVTRGPLAEFAWELVGRSMEQGKKGRAKL</sequence>
<evidence type="ECO:0000259" key="2">
    <source>
        <dbReference type="Pfam" id="PF01636"/>
    </source>
</evidence>
<evidence type="ECO:0000313" key="4">
    <source>
        <dbReference type="Proteomes" id="UP000613401"/>
    </source>
</evidence>
<name>A0A8H4FMS3_COLGL</name>
<dbReference type="EMBL" id="WVTB01000034">
    <property type="protein sequence ID" value="KAF3806659.1"/>
    <property type="molecule type" value="Genomic_DNA"/>
</dbReference>
<dbReference type="InterPro" id="IPR011009">
    <property type="entry name" value="Kinase-like_dom_sf"/>
</dbReference>